<dbReference type="Gene3D" id="2.120.10.80">
    <property type="entry name" value="Kelch-type beta propeller"/>
    <property type="match status" value="2"/>
</dbReference>
<evidence type="ECO:0000313" key="2">
    <source>
        <dbReference type="EMBL" id="CAH1242388.1"/>
    </source>
</evidence>
<protein>
    <submittedName>
        <fullName evidence="2">Hypp6646 protein</fullName>
    </submittedName>
</protein>
<dbReference type="AlphaFoldDB" id="A0A8J9YVE5"/>
<dbReference type="SUPFAM" id="SSF117281">
    <property type="entry name" value="Kelch motif"/>
    <property type="match status" value="1"/>
</dbReference>
<feature type="region of interest" description="Disordered" evidence="1">
    <location>
        <begin position="1"/>
        <end position="33"/>
    </location>
</feature>
<dbReference type="PANTHER" id="PTHR23244:SF471">
    <property type="entry name" value="GUANINE NUCLEOTIDE-BINDING PROTEIN SUBUNIT BETA 1-RELATED"/>
    <property type="match status" value="1"/>
</dbReference>
<dbReference type="InterPro" id="IPR015915">
    <property type="entry name" value="Kelch-typ_b-propeller"/>
</dbReference>
<organism evidence="2 3">
    <name type="scientific">Branchiostoma lanceolatum</name>
    <name type="common">Common lancelet</name>
    <name type="synonym">Amphioxus lanceolatum</name>
    <dbReference type="NCBI Taxonomy" id="7740"/>
    <lineage>
        <taxon>Eukaryota</taxon>
        <taxon>Metazoa</taxon>
        <taxon>Chordata</taxon>
        <taxon>Cephalochordata</taxon>
        <taxon>Leptocardii</taxon>
        <taxon>Amphioxiformes</taxon>
        <taxon>Branchiostomatidae</taxon>
        <taxon>Branchiostoma</taxon>
    </lineage>
</organism>
<keyword evidence="3" id="KW-1185">Reference proteome</keyword>
<name>A0A8J9YVE5_BRALA</name>
<accession>A0A8J9YVE5</accession>
<reference evidence="2" key="1">
    <citation type="submission" date="2022-01" db="EMBL/GenBank/DDBJ databases">
        <authorList>
            <person name="Braso-Vives M."/>
        </authorList>
    </citation>
    <scope>NUCLEOTIDE SEQUENCE</scope>
</reference>
<sequence>MAARGRGRNMSSDPVFTPLIIPGSSQSSGKKSSDITLGSELSVVCDSFPVLDPAPSVKRFLCFVFGNGAMSTLTFDVGEEGINLTKMKEVKAMPHLPCGSTAVWGPPLPPKPGKAIRQVVLWGGLDKGRWCCSNDLIKVDLTMTPKTTTAKVCILPGEKQDSVPSSRTGHILVAISSTQAILFGGLELSSRHKRFGTCAQSCRDGYFYSLDMPTLCWQKLPLPPLVPRAYHSSTWIPASSTIVIVGGITYSGHCPSERLSISDVVCLKIYDGQYTLTEAHMEGVPDSYVSSASASALCDDRFVVYGGYRHDKSGLHRPESSSNMYILDLRTRKAVVHHAPSKMASAGHTCQRLNDSTVVLIGGTCKSVNCCSNL</sequence>
<dbReference type="OrthoDB" id="10041060at2759"/>
<proteinExistence type="predicted"/>
<evidence type="ECO:0000256" key="1">
    <source>
        <dbReference type="SAM" id="MobiDB-lite"/>
    </source>
</evidence>
<dbReference type="Proteomes" id="UP000838412">
    <property type="component" value="Chromosome 12"/>
</dbReference>
<evidence type="ECO:0000313" key="3">
    <source>
        <dbReference type="Proteomes" id="UP000838412"/>
    </source>
</evidence>
<dbReference type="EMBL" id="OV696697">
    <property type="protein sequence ID" value="CAH1242388.1"/>
    <property type="molecule type" value="Genomic_DNA"/>
</dbReference>
<dbReference type="PANTHER" id="PTHR23244">
    <property type="entry name" value="KELCH REPEAT DOMAIN"/>
    <property type="match status" value="1"/>
</dbReference>
<gene>
    <name evidence="2" type="primary">Hypp6646</name>
    <name evidence="2" type="ORF">BLAG_LOCUS5685</name>
</gene>